<feature type="chain" id="PRO_5015685350" description="DUF995 domain-containing protein" evidence="1">
    <location>
        <begin position="23"/>
        <end position="122"/>
    </location>
</feature>
<name>A0A2T1HWT3_9HYPH</name>
<dbReference type="OrthoDB" id="8238110at2"/>
<evidence type="ECO:0000256" key="1">
    <source>
        <dbReference type="SAM" id="SignalP"/>
    </source>
</evidence>
<reference evidence="3" key="1">
    <citation type="submission" date="2018-03" db="EMBL/GenBank/DDBJ databases">
        <authorList>
            <person name="Sun L."/>
            <person name="Liu H."/>
            <person name="Chen W."/>
            <person name="Huang K."/>
            <person name="Liu W."/>
            <person name="Gao X."/>
        </authorList>
    </citation>
    <scope>NUCLEOTIDE SEQUENCE [LARGE SCALE GENOMIC DNA]</scope>
    <source>
        <strain evidence="3">SH9</strain>
    </source>
</reference>
<organism evidence="2 3">
    <name type="scientific">Alsobacter soli</name>
    <dbReference type="NCBI Taxonomy" id="2109933"/>
    <lineage>
        <taxon>Bacteria</taxon>
        <taxon>Pseudomonadati</taxon>
        <taxon>Pseudomonadota</taxon>
        <taxon>Alphaproteobacteria</taxon>
        <taxon>Hyphomicrobiales</taxon>
        <taxon>Alsobacteraceae</taxon>
        <taxon>Alsobacter</taxon>
    </lineage>
</organism>
<gene>
    <name evidence="2" type="ORF">SLNSH_06225</name>
</gene>
<dbReference type="RefSeq" id="WP_106335809.1">
    <property type="nucleotide sequence ID" value="NZ_PVZS01000005.1"/>
</dbReference>
<evidence type="ECO:0008006" key="4">
    <source>
        <dbReference type="Google" id="ProtNLM"/>
    </source>
</evidence>
<evidence type="ECO:0000313" key="2">
    <source>
        <dbReference type="EMBL" id="PSC05969.1"/>
    </source>
</evidence>
<comment type="caution">
    <text evidence="2">The sequence shown here is derived from an EMBL/GenBank/DDBJ whole genome shotgun (WGS) entry which is preliminary data.</text>
</comment>
<evidence type="ECO:0000313" key="3">
    <source>
        <dbReference type="Proteomes" id="UP000239772"/>
    </source>
</evidence>
<proteinExistence type="predicted"/>
<dbReference type="Proteomes" id="UP000239772">
    <property type="component" value="Unassembled WGS sequence"/>
</dbReference>
<dbReference type="EMBL" id="PVZS01000005">
    <property type="protein sequence ID" value="PSC05969.1"/>
    <property type="molecule type" value="Genomic_DNA"/>
</dbReference>
<sequence>MRTHWLLLAVSGLLVCSGPAQAEDGFRKLGAPEIRRTVPGMEFTDAVHWAYFFQRGGRLGAVAMGRRGAGRWRQDKDRLCLTRSDEAERCYEVWRAGERVQLREDGPSIPEEGILQRPSSRS</sequence>
<dbReference type="AlphaFoldDB" id="A0A2T1HWT3"/>
<feature type="signal peptide" evidence="1">
    <location>
        <begin position="1"/>
        <end position="22"/>
    </location>
</feature>
<keyword evidence="3" id="KW-1185">Reference proteome</keyword>
<protein>
    <recommendedName>
        <fullName evidence="4">DUF995 domain-containing protein</fullName>
    </recommendedName>
</protein>
<keyword evidence="1" id="KW-0732">Signal</keyword>
<accession>A0A2T1HWT3</accession>